<evidence type="ECO:0000256" key="1">
    <source>
        <dbReference type="SAM" id="SignalP"/>
    </source>
</evidence>
<proteinExistence type="predicted"/>
<evidence type="ECO:0000313" key="2">
    <source>
        <dbReference type="EMBL" id="KAF1835895.1"/>
    </source>
</evidence>
<evidence type="ECO:0000313" key="3">
    <source>
        <dbReference type="Proteomes" id="UP000800040"/>
    </source>
</evidence>
<feature type="chain" id="PRO_5025516801" description="NmrA-like domain-containing protein" evidence="1">
    <location>
        <begin position="21"/>
        <end position="220"/>
    </location>
</feature>
<keyword evidence="1" id="KW-0732">Signal</keyword>
<dbReference type="Proteomes" id="UP000800040">
    <property type="component" value="Unassembled WGS sequence"/>
</dbReference>
<evidence type="ECO:0008006" key="4">
    <source>
        <dbReference type="Google" id="ProtNLM"/>
    </source>
</evidence>
<protein>
    <recommendedName>
        <fullName evidence="4">NmrA-like domain-containing protein</fullName>
    </recommendedName>
</protein>
<accession>A0A6A5KCZ7</accession>
<name>A0A6A5KCZ7_9PLEO</name>
<dbReference type="SUPFAM" id="SSF51735">
    <property type="entry name" value="NAD(P)-binding Rossmann-fold domains"/>
    <property type="match status" value="1"/>
</dbReference>
<dbReference type="AlphaFoldDB" id="A0A6A5KCZ7"/>
<keyword evidence="3" id="KW-1185">Reference proteome</keyword>
<feature type="non-terminal residue" evidence="2">
    <location>
        <position position="1"/>
    </location>
</feature>
<dbReference type="OrthoDB" id="417891at2759"/>
<dbReference type="EMBL" id="ML975280">
    <property type="protein sequence ID" value="KAF1835895.1"/>
    <property type="molecule type" value="Genomic_DNA"/>
</dbReference>
<gene>
    <name evidence="2" type="ORF">BDW02DRAFT_617417</name>
</gene>
<dbReference type="InterPro" id="IPR036291">
    <property type="entry name" value="NAD(P)-bd_dom_sf"/>
</dbReference>
<sequence>SKKAAITGFFAGIRRAIALAFVKVIACFACSDLPGEPEQGYAAADASTEIGIQKGTSVGTRATFVEWESRPSTELQCLFQEAVEQPRRVEIIALAHRAVPATTIYHVIQPTWLHVVRPVWEDEESAFEKTMDPNTKGDFLETKYASTQMIEQEVGPKVIRGWIINLARVFGLNGGPGTSESKCLLLVCPPRYLSMYRRRNANRYCCGEYMQWSKGKCARQ</sequence>
<reference evidence="2" key="1">
    <citation type="submission" date="2020-01" db="EMBL/GenBank/DDBJ databases">
        <authorList>
            <consortium name="DOE Joint Genome Institute"/>
            <person name="Haridas S."/>
            <person name="Albert R."/>
            <person name="Binder M."/>
            <person name="Bloem J."/>
            <person name="Labutti K."/>
            <person name="Salamov A."/>
            <person name="Andreopoulos B."/>
            <person name="Baker S.E."/>
            <person name="Barry K."/>
            <person name="Bills G."/>
            <person name="Bluhm B.H."/>
            <person name="Cannon C."/>
            <person name="Castanera R."/>
            <person name="Culley D.E."/>
            <person name="Daum C."/>
            <person name="Ezra D."/>
            <person name="Gonzalez J.B."/>
            <person name="Henrissat B."/>
            <person name="Kuo A."/>
            <person name="Liang C."/>
            <person name="Lipzen A."/>
            <person name="Lutzoni F."/>
            <person name="Magnuson J."/>
            <person name="Mondo S."/>
            <person name="Nolan M."/>
            <person name="Ohm R."/>
            <person name="Pangilinan J."/>
            <person name="Park H.-J."/>
            <person name="Ramirez L."/>
            <person name="Alfaro M."/>
            <person name="Sun H."/>
            <person name="Tritt A."/>
            <person name="Yoshinaga Y."/>
            <person name="Zwiers L.-H."/>
            <person name="Turgeon B.G."/>
            <person name="Goodwin S.B."/>
            <person name="Spatafora J.W."/>
            <person name="Crous P.W."/>
            <person name="Grigoriev I.V."/>
        </authorList>
    </citation>
    <scope>NUCLEOTIDE SEQUENCE</scope>
    <source>
        <strain evidence="2">P77</strain>
    </source>
</reference>
<feature type="signal peptide" evidence="1">
    <location>
        <begin position="1"/>
        <end position="20"/>
    </location>
</feature>
<dbReference type="Gene3D" id="3.40.50.720">
    <property type="entry name" value="NAD(P)-binding Rossmann-like Domain"/>
    <property type="match status" value="1"/>
</dbReference>
<organism evidence="2 3">
    <name type="scientific">Decorospora gaudefroyi</name>
    <dbReference type="NCBI Taxonomy" id="184978"/>
    <lineage>
        <taxon>Eukaryota</taxon>
        <taxon>Fungi</taxon>
        <taxon>Dikarya</taxon>
        <taxon>Ascomycota</taxon>
        <taxon>Pezizomycotina</taxon>
        <taxon>Dothideomycetes</taxon>
        <taxon>Pleosporomycetidae</taxon>
        <taxon>Pleosporales</taxon>
        <taxon>Pleosporineae</taxon>
        <taxon>Pleosporaceae</taxon>
        <taxon>Decorospora</taxon>
    </lineage>
</organism>